<keyword evidence="3 6" id="KW-0489">Methyltransferase</keyword>
<evidence type="ECO:0000256" key="3">
    <source>
        <dbReference type="ARBA" id="ARBA00022603"/>
    </source>
</evidence>
<keyword evidence="1 6" id="KW-0963">Cytoplasm</keyword>
<evidence type="ECO:0000256" key="1">
    <source>
        <dbReference type="ARBA" id="ARBA00022490"/>
    </source>
</evidence>
<evidence type="ECO:0000256" key="2">
    <source>
        <dbReference type="ARBA" id="ARBA00022552"/>
    </source>
</evidence>
<keyword evidence="2 6" id="KW-0698">rRNA processing</keyword>
<organism evidence="7 8">
    <name type="scientific">Gemelliphila asaccharolytica</name>
    <dbReference type="NCBI Taxonomy" id="502393"/>
    <lineage>
        <taxon>Bacteria</taxon>
        <taxon>Bacillati</taxon>
        <taxon>Bacillota</taxon>
        <taxon>Bacilli</taxon>
        <taxon>Bacillales</taxon>
        <taxon>Gemellaceae</taxon>
        <taxon>Gemelliphila</taxon>
    </lineage>
</organism>
<feature type="binding site" evidence="6">
    <location>
        <position position="147"/>
    </location>
    <ligand>
        <name>S-adenosyl-L-methionine</name>
        <dbReference type="ChEBI" id="CHEBI:59789"/>
    </ligand>
</feature>
<dbReference type="EMBL" id="LSDB01000011">
    <property type="protein sequence ID" value="KXB58454.1"/>
    <property type="molecule type" value="Genomic_DNA"/>
</dbReference>
<feature type="binding site" evidence="6">
    <location>
        <begin position="128"/>
        <end position="129"/>
    </location>
    <ligand>
        <name>S-adenosyl-L-methionine</name>
        <dbReference type="ChEBI" id="CHEBI:59789"/>
    </ligand>
</feature>
<evidence type="ECO:0000313" key="7">
    <source>
        <dbReference type="EMBL" id="KXB58454.1"/>
    </source>
</evidence>
<feature type="binding site" evidence="6">
    <location>
        <position position="77"/>
    </location>
    <ligand>
        <name>S-adenosyl-L-methionine</name>
        <dbReference type="ChEBI" id="CHEBI:59789"/>
    </ligand>
</feature>
<evidence type="ECO:0000256" key="5">
    <source>
        <dbReference type="ARBA" id="ARBA00022691"/>
    </source>
</evidence>
<sequence>MNKDNFYIELSKRGIVLNDKQKEQLDKYYKLVLHWNEKINLTSIIKEEDFYKKHFYDSISTSFYFNFNNIKNICDVGSGAGFPSIPLKIVYPHLQVTIIDSLKKRINFLQLLSKELGIEKCKFIHMRAEQAGQDEEYREKYDLVTARAVARLNILAELCLPLVKIGGYFLSLKSQKADEEVEEAKKAFQMLGAKLEKDNELFIEEDKRHILEIKKIKTTPKKFPRKAGVPNKNPII</sequence>
<keyword evidence="5 6" id="KW-0949">S-adenosyl-L-methionine</keyword>
<dbReference type="HAMAP" id="MF_00074">
    <property type="entry name" value="16SrRNA_methyltr_G"/>
    <property type="match status" value="1"/>
</dbReference>
<dbReference type="RefSeq" id="WP_066129573.1">
    <property type="nucleotide sequence ID" value="NZ_KQ959864.1"/>
</dbReference>
<comment type="function">
    <text evidence="6">Specifically methylates the N7 position of guanine in position 535 of 16S rRNA.</text>
</comment>
<dbReference type="PANTHER" id="PTHR31760:SF0">
    <property type="entry name" value="S-ADENOSYL-L-METHIONINE-DEPENDENT METHYLTRANSFERASES SUPERFAMILY PROTEIN"/>
    <property type="match status" value="1"/>
</dbReference>
<evidence type="ECO:0000256" key="6">
    <source>
        <dbReference type="HAMAP-Rule" id="MF_00074"/>
    </source>
</evidence>
<reference evidence="7 8" key="1">
    <citation type="submission" date="2016-01" db="EMBL/GenBank/DDBJ databases">
        <authorList>
            <person name="Mitreva M."/>
            <person name="Pepin K.H."/>
            <person name="Mihindukulasuriya K.A."/>
            <person name="Fulton R."/>
            <person name="Fronick C."/>
            <person name="O'Laughlin M."/>
            <person name="Miner T."/>
            <person name="Herter B."/>
            <person name="Rosa B.A."/>
            <person name="Cordes M."/>
            <person name="Tomlinson C."/>
            <person name="Wollam A."/>
            <person name="Palsikar V.B."/>
            <person name="Mardis E.R."/>
            <person name="Wilson R.K."/>
        </authorList>
    </citation>
    <scope>NUCLEOTIDE SEQUENCE [LARGE SCALE GENOMIC DNA]</scope>
    <source>
        <strain evidence="7 8">KA00071</strain>
    </source>
</reference>
<dbReference type="Pfam" id="PF02527">
    <property type="entry name" value="GidB"/>
    <property type="match status" value="1"/>
</dbReference>
<dbReference type="NCBIfam" id="TIGR00138">
    <property type="entry name" value="rsmG_gidB"/>
    <property type="match status" value="1"/>
</dbReference>
<dbReference type="GO" id="GO:0032259">
    <property type="term" value="P:methylation"/>
    <property type="evidence" value="ECO:0007669"/>
    <property type="project" value="UniProtKB-KW"/>
</dbReference>
<comment type="similarity">
    <text evidence="6">Belongs to the methyltransferase superfamily. RNA methyltransferase RsmG family.</text>
</comment>
<dbReference type="InterPro" id="IPR029063">
    <property type="entry name" value="SAM-dependent_MTases_sf"/>
</dbReference>
<comment type="caution">
    <text evidence="6">Lacks conserved residue(s) required for the propagation of feature annotation.</text>
</comment>
<evidence type="ECO:0000313" key="8">
    <source>
        <dbReference type="Proteomes" id="UP000070467"/>
    </source>
</evidence>
<feature type="binding site" evidence="6">
    <location>
        <position position="82"/>
    </location>
    <ligand>
        <name>S-adenosyl-L-methionine</name>
        <dbReference type="ChEBI" id="CHEBI:59789"/>
    </ligand>
</feature>
<evidence type="ECO:0000256" key="4">
    <source>
        <dbReference type="ARBA" id="ARBA00022679"/>
    </source>
</evidence>
<protein>
    <recommendedName>
        <fullName evidence="6">Ribosomal RNA small subunit methyltransferase G</fullName>
        <ecNumber evidence="6">2.1.1.-</ecNumber>
    </recommendedName>
    <alternativeName>
        <fullName evidence="6">16S rRNA 7-methylguanosine methyltransferase</fullName>
        <shortName evidence="6">16S rRNA m7G methyltransferase</shortName>
    </alternativeName>
</protein>
<dbReference type="EC" id="2.1.1.-" evidence="6"/>
<dbReference type="SUPFAM" id="SSF53335">
    <property type="entry name" value="S-adenosyl-L-methionine-dependent methyltransferases"/>
    <property type="match status" value="1"/>
</dbReference>
<gene>
    <name evidence="6" type="primary">rsmG</name>
    <name evidence="7" type="ORF">HMPREF1871_00478</name>
</gene>
<dbReference type="Proteomes" id="UP000070467">
    <property type="component" value="Unassembled WGS sequence"/>
</dbReference>
<comment type="caution">
    <text evidence="7">The sequence shown here is derived from an EMBL/GenBank/DDBJ whole genome shotgun (WGS) entry which is preliminary data.</text>
</comment>
<dbReference type="PIRSF" id="PIRSF003078">
    <property type="entry name" value="GidB"/>
    <property type="match status" value="1"/>
</dbReference>
<accession>A0ABR5TME4</accession>
<comment type="subcellular location">
    <subcellularLocation>
        <location evidence="6">Cytoplasm</location>
    </subcellularLocation>
</comment>
<dbReference type="CDD" id="cd02440">
    <property type="entry name" value="AdoMet_MTases"/>
    <property type="match status" value="1"/>
</dbReference>
<proteinExistence type="inferred from homology"/>
<dbReference type="Gene3D" id="3.40.50.150">
    <property type="entry name" value="Vaccinia Virus protein VP39"/>
    <property type="match status" value="1"/>
</dbReference>
<dbReference type="PANTHER" id="PTHR31760">
    <property type="entry name" value="S-ADENOSYL-L-METHIONINE-DEPENDENT METHYLTRANSFERASES SUPERFAMILY PROTEIN"/>
    <property type="match status" value="1"/>
</dbReference>
<dbReference type="InterPro" id="IPR003682">
    <property type="entry name" value="rRNA_ssu_MeTfrase_G"/>
</dbReference>
<keyword evidence="8" id="KW-1185">Reference proteome</keyword>
<keyword evidence="4 6" id="KW-0808">Transferase</keyword>
<dbReference type="GO" id="GO:0008168">
    <property type="term" value="F:methyltransferase activity"/>
    <property type="evidence" value="ECO:0007669"/>
    <property type="project" value="UniProtKB-KW"/>
</dbReference>
<name>A0ABR5TME4_9BACL</name>